<dbReference type="EMBL" id="BBLT01000010">
    <property type="protein sequence ID" value="GAL86914.1"/>
    <property type="molecule type" value="Genomic_DNA"/>
</dbReference>
<dbReference type="Proteomes" id="UP000030185">
    <property type="component" value="Unassembled WGS sequence"/>
</dbReference>
<comment type="caution">
    <text evidence="1">The sequence shown here is derived from an EMBL/GenBank/DDBJ whole genome shotgun (WGS) entry which is preliminary data.</text>
</comment>
<name>A0A098LKA6_9BACT</name>
<accession>A0A098LKA6</accession>
<reference evidence="1 2" key="1">
    <citation type="submission" date="2014-09" db="EMBL/GenBank/DDBJ databases">
        <title>Sporocytophaga myxococcoides PG-01 genome sequencing.</title>
        <authorList>
            <person name="Liu L."/>
            <person name="Gao P.J."/>
            <person name="Chen G.J."/>
            <person name="Wang L.S."/>
        </authorList>
    </citation>
    <scope>NUCLEOTIDE SEQUENCE [LARGE SCALE GENOMIC DNA]</scope>
    <source>
        <strain evidence="1 2">PG-01</strain>
    </source>
</reference>
<protein>
    <submittedName>
        <fullName evidence="1">Uncharacterized protein</fullName>
    </submittedName>
</protein>
<gene>
    <name evidence="1" type="ORF">MYP_4144</name>
</gene>
<dbReference type="RefSeq" id="WP_045467500.1">
    <property type="nucleotide sequence ID" value="NZ_BBLT01000010.1"/>
</dbReference>
<evidence type="ECO:0000313" key="2">
    <source>
        <dbReference type="Proteomes" id="UP000030185"/>
    </source>
</evidence>
<sequence length="181" mass="20875">MKYILLLLSALTSCLDSLKVKNGIAYEASEGLTLAKDSINYDKLFQRLERSEADFFLTLKPVKTEPQIKKENSFLVTQVQVNDYRKVTIVASKPIIQKATNEIKDVILIKEPKLDETIKIKNEIKPIIIKDSVLPLVKPALDTVWTKIDKGDTEFEEMEYSKKTKKKKKFLFFKKEKSETD</sequence>
<proteinExistence type="predicted"/>
<dbReference type="OrthoDB" id="9846616at2"/>
<organism evidence="1 2">
    <name type="scientific">Sporocytophaga myxococcoides</name>
    <dbReference type="NCBI Taxonomy" id="153721"/>
    <lineage>
        <taxon>Bacteria</taxon>
        <taxon>Pseudomonadati</taxon>
        <taxon>Bacteroidota</taxon>
        <taxon>Cytophagia</taxon>
        <taxon>Cytophagales</taxon>
        <taxon>Cytophagaceae</taxon>
        <taxon>Sporocytophaga</taxon>
    </lineage>
</organism>
<dbReference type="AlphaFoldDB" id="A0A098LKA6"/>
<keyword evidence="2" id="KW-1185">Reference proteome</keyword>
<evidence type="ECO:0000313" key="1">
    <source>
        <dbReference type="EMBL" id="GAL86914.1"/>
    </source>
</evidence>